<dbReference type="AlphaFoldDB" id="C4FHP7"/>
<evidence type="ECO:0000313" key="1">
    <source>
        <dbReference type="EMBL" id="EEP61401.1"/>
    </source>
</evidence>
<evidence type="ECO:0000313" key="2">
    <source>
        <dbReference type="Proteomes" id="UP000005540"/>
    </source>
</evidence>
<reference evidence="1 2" key="1">
    <citation type="submission" date="2009-04" db="EMBL/GenBank/DDBJ databases">
        <authorList>
            <person name="Reysenbach A.-L."/>
            <person name="Heidelberg J.F."/>
            <person name="Nelson W.C."/>
        </authorList>
    </citation>
    <scope>NUCLEOTIDE SEQUENCE [LARGE SCALE GENOMIC DNA]</scope>
    <source>
        <strain evidence="1 2">SS-5</strain>
    </source>
</reference>
<organism evidence="1 2">
    <name type="scientific">Sulfurihydrogenibium yellowstonense SS-5</name>
    <dbReference type="NCBI Taxonomy" id="432331"/>
    <lineage>
        <taxon>Bacteria</taxon>
        <taxon>Pseudomonadati</taxon>
        <taxon>Aquificota</taxon>
        <taxon>Aquificia</taxon>
        <taxon>Aquificales</taxon>
        <taxon>Hydrogenothermaceae</taxon>
        <taxon>Sulfurihydrogenibium</taxon>
    </lineage>
</organism>
<dbReference type="RefSeq" id="WP_007545448.1">
    <property type="nucleotide sequence ID" value="NZ_ABZS01000004.1"/>
</dbReference>
<accession>C4FHP7</accession>
<protein>
    <submittedName>
        <fullName evidence="1">Uncharacterized protein</fullName>
    </submittedName>
</protein>
<keyword evidence="2" id="KW-1185">Reference proteome</keyword>
<dbReference type="EMBL" id="ABZS01000004">
    <property type="protein sequence ID" value="EEP61401.1"/>
    <property type="molecule type" value="Genomic_DNA"/>
</dbReference>
<dbReference type="Proteomes" id="UP000005540">
    <property type="component" value="Unassembled WGS sequence"/>
</dbReference>
<comment type="caution">
    <text evidence="1">The sequence shown here is derived from an EMBL/GenBank/DDBJ whole genome shotgun (WGS) entry which is preliminary data.</text>
</comment>
<sequence>MKITVEYRNNKIELEFESSKVKAKDILKKLNLSRDYAFCSQKR</sequence>
<gene>
    <name evidence="1" type="ORF">SULYE_0075</name>
</gene>
<proteinExistence type="predicted"/>
<name>C4FHP7_9AQUI</name>